<dbReference type="RefSeq" id="XP_018713515.1">
    <property type="nucleotide sequence ID" value="XM_018859365.1"/>
</dbReference>
<dbReference type="AlphaFoldDB" id="A0A1A0HFU8"/>
<dbReference type="STRING" id="869754.A0A1A0HFU8"/>
<reference evidence="2 3" key="1">
    <citation type="submission" date="2016-05" db="EMBL/GenBank/DDBJ databases">
        <title>Comparative genomics of biotechnologically important yeasts.</title>
        <authorList>
            <consortium name="DOE Joint Genome Institute"/>
            <person name="Riley R."/>
            <person name="Haridas S."/>
            <person name="Wolfe K.H."/>
            <person name="Lopes M.R."/>
            <person name="Hittinger C.T."/>
            <person name="Goker M."/>
            <person name="Salamov A."/>
            <person name="Wisecaver J."/>
            <person name="Long T.M."/>
            <person name="Aerts A.L."/>
            <person name="Barry K."/>
            <person name="Choi C."/>
            <person name="Clum A."/>
            <person name="Coughlan A.Y."/>
            <person name="Deshpande S."/>
            <person name="Douglass A.P."/>
            <person name="Hanson S.J."/>
            <person name="Klenk H.-P."/>
            <person name="LaButti K."/>
            <person name="Lapidus A."/>
            <person name="Lindquist E."/>
            <person name="Lipzen A."/>
            <person name="Meier-kolthoff J.P."/>
            <person name="Ohm R.A."/>
            <person name="Otillar R.P."/>
            <person name="Pangilinan J."/>
            <person name="Peng Y."/>
            <person name="Rokas A."/>
            <person name="Rosa C.A."/>
            <person name="Scheuner C."/>
            <person name="Sibirny A.A."/>
            <person name="Slot J.C."/>
            <person name="Stielow J.B."/>
            <person name="Sun H."/>
            <person name="Kurtzman C.P."/>
            <person name="Blackwell M."/>
            <person name="Grigoriev I.V."/>
            <person name="Jeffries T.W."/>
        </authorList>
    </citation>
    <scope>NUCLEOTIDE SEQUENCE [LARGE SCALE GENOMIC DNA]</scope>
    <source>
        <strain evidence="2 3">NRRL YB-4993</strain>
    </source>
</reference>
<organism evidence="2 3">
    <name type="scientific">Metschnikowia bicuspidata var. bicuspidata NRRL YB-4993</name>
    <dbReference type="NCBI Taxonomy" id="869754"/>
    <lineage>
        <taxon>Eukaryota</taxon>
        <taxon>Fungi</taxon>
        <taxon>Dikarya</taxon>
        <taxon>Ascomycota</taxon>
        <taxon>Saccharomycotina</taxon>
        <taxon>Pichiomycetes</taxon>
        <taxon>Metschnikowiaceae</taxon>
        <taxon>Metschnikowia</taxon>
    </lineage>
</organism>
<evidence type="ECO:0000256" key="1">
    <source>
        <dbReference type="SAM" id="MobiDB-lite"/>
    </source>
</evidence>
<protein>
    <submittedName>
        <fullName evidence="2">Uncharacterized protein</fullName>
    </submittedName>
</protein>
<feature type="compositionally biased region" description="Basic residues" evidence="1">
    <location>
        <begin position="167"/>
        <end position="176"/>
    </location>
</feature>
<evidence type="ECO:0000313" key="3">
    <source>
        <dbReference type="Proteomes" id="UP000092555"/>
    </source>
</evidence>
<dbReference type="Proteomes" id="UP000092555">
    <property type="component" value="Unassembled WGS sequence"/>
</dbReference>
<dbReference type="OrthoDB" id="2133190at2759"/>
<evidence type="ECO:0000313" key="2">
    <source>
        <dbReference type="EMBL" id="OBA23034.1"/>
    </source>
</evidence>
<comment type="caution">
    <text evidence="2">The sequence shown here is derived from an EMBL/GenBank/DDBJ whole genome shotgun (WGS) entry which is preliminary data.</text>
</comment>
<proteinExistence type="predicted"/>
<dbReference type="GeneID" id="30032340"/>
<sequence>MPYSCTSPTSTTEEDWINEIFEYSPFGNIHEDSFSPLLVPVFSPQKAKESAPEHEDLFSGVSSNNTSATTPGATIHIKDPNHQSHTFFDSVSCKLQRLKESNSLTPKALEWLFNTQDVLADSVDWQTEQKHRNRRSRAFSSQGLEGGPKSSCHLRQKAGSMHSQGLAKRRSSRGKTNKSIFPHGMHSLQTLPYNSRRSSFTNFLTYGSPENEPSSSLSVPQSCCESPFHESWSYTPYFPRSGAGTPGTQSTDFSGLGPSAALFDQENATLLHAEFFPISEAASRSDVSPIAEAPAMYSEYTGPSQQPATENCVLHDTAVQDALAYIDYLQEENQFQQARLEGVV</sequence>
<name>A0A1A0HFU8_9ASCO</name>
<dbReference type="EMBL" id="LXTC01000001">
    <property type="protein sequence ID" value="OBA23034.1"/>
    <property type="molecule type" value="Genomic_DNA"/>
</dbReference>
<feature type="region of interest" description="Disordered" evidence="1">
    <location>
        <begin position="126"/>
        <end position="187"/>
    </location>
</feature>
<gene>
    <name evidence="2" type="ORF">METBIDRAFT_9355</name>
</gene>
<keyword evidence="3" id="KW-1185">Reference proteome</keyword>
<accession>A0A1A0HFU8</accession>